<dbReference type="EMBL" id="CAMGYJ010000009">
    <property type="protein sequence ID" value="CAI0471191.1"/>
    <property type="molecule type" value="Genomic_DNA"/>
</dbReference>
<reference evidence="2" key="1">
    <citation type="submission" date="2022-08" db="EMBL/GenBank/DDBJ databases">
        <authorList>
            <person name="Gutierrez-Valencia J."/>
        </authorList>
    </citation>
    <scope>NUCLEOTIDE SEQUENCE</scope>
</reference>
<evidence type="ECO:0000313" key="2">
    <source>
        <dbReference type="EMBL" id="CAI0471191.1"/>
    </source>
</evidence>
<organism evidence="2 3">
    <name type="scientific">Linum tenue</name>
    <dbReference type="NCBI Taxonomy" id="586396"/>
    <lineage>
        <taxon>Eukaryota</taxon>
        <taxon>Viridiplantae</taxon>
        <taxon>Streptophyta</taxon>
        <taxon>Embryophyta</taxon>
        <taxon>Tracheophyta</taxon>
        <taxon>Spermatophyta</taxon>
        <taxon>Magnoliopsida</taxon>
        <taxon>eudicotyledons</taxon>
        <taxon>Gunneridae</taxon>
        <taxon>Pentapetalae</taxon>
        <taxon>rosids</taxon>
        <taxon>fabids</taxon>
        <taxon>Malpighiales</taxon>
        <taxon>Linaceae</taxon>
        <taxon>Linum</taxon>
    </lineage>
</organism>
<dbReference type="AlphaFoldDB" id="A0AAV0PLP0"/>
<gene>
    <name evidence="2" type="ORF">LITE_LOCUS38823</name>
</gene>
<evidence type="ECO:0000256" key="1">
    <source>
        <dbReference type="SAM" id="MobiDB-lite"/>
    </source>
</evidence>
<accession>A0AAV0PLP0</accession>
<sequence length="34" mass="3523">MVNVQSPGKGPAAMFSAFPGEQGSSILCPKLPEF</sequence>
<protein>
    <submittedName>
        <fullName evidence="2">Uncharacterized protein</fullName>
    </submittedName>
</protein>
<dbReference type="Proteomes" id="UP001154282">
    <property type="component" value="Unassembled WGS sequence"/>
</dbReference>
<proteinExistence type="predicted"/>
<evidence type="ECO:0000313" key="3">
    <source>
        <dbReference type="Proteomes" id="UP001154282"/>
    </source>
</evidence>
<comment type="caution">
    <text evidence="2">The sequence shown here is derived from an EMBL/GenBank/DDBJ whole genome shotgun (WGS) entry which is preliminary data.</text>
</comment>
<keyword evidence="3" id="KW-1185">Reference proteome</keyword>
<name>A0AAV0PLP0_9ROSI</name>
<feature type="region of interest" description="Disordered" evidence="1">
    <location>
        <begin position="1"/>
        <end position="34"/>
    </location>
</feature>